<evidence type="ECO:0000313" key="3">
    <source>
        <dbReference type="Proteomes" id="UP000318704"/>
    </source>
</evidence>
<name>A0A517VW99_9PLAN</name>
<keyword evidence="1" id="KW-1133">Transmembrane helix</keyword>
<dbReference type="Proteomes" id="UP000318704">
    <property type="component" value="Chromosome"/>
</dbReference>
<feature type="transmembrane region" description="Helical" evidence="1">
    <location>
        <begin position="6"/>
        <end position="26"/>
    </location>
</feature>
<dbReference type="KEGG" id="gaw:V144x_27420"/>
<organism evidence="2 3">
    <name type="scientific">Gimesia aquarii</name>
    <dbReference type="NCBI Taxonomy" id="2527964"/>
    <lineage>
        <taxon>Bacteria</taxon>
        <taxon>Pseudomonadati</taxon>
        <taxon>Planctomycetota</taxon>
        <taxon>Planctomycetia</taxon>
        <taxon>Planctomycetales</taxon>
        <taxon>Planctomycetaceae</taxon>
        <taxon>Gimesia</taxon>
    </lineage>
</organism>
<dbReference type="EMBL" id="CP037920">
    <property type="protein sequence ID" value="QDT97270.1"/>
    <property type="molecule type" value="Genomic_DNA"/>
</dbReference>
<evidence type="ECO:0000256" key="1">
    <source>
        <dbReference type="SAM" id="Phobius"/>
    </source>
</evidence>
<protein>
    <submittedName>
        <fullName evidence="2">Uncharacterized protein</fullName>
    </submittedName>
</protein>
<evidence type="ECO:0000313" key="2">
    <source>
        <dbReference type="EMBL" id="QDT97270.1"/>
    </source>
</evidence>
<accession>A0A517VW99</accession>
<dbReference type="AlphaFoldDB" id="A0A517VW99"/>
<proteinExistence type="predicted"/>
<keyword evidence="1" id="KW-0472">Membrane</keyword>
<keyword evidence="1" id="KW-0812">Transmembrane</keyword>
<gene>
    <name evidence="2" type="ORF">V144x_27420</name>
</gene>
<reference evidence="2 3" key="1">
    <citation type="submission" date="2019-03" db="EMBL/GenBank/DDBJ databases">
        <title>Deep-cultivation of Planctomycetes and their phenomic and genomic characterization uncovers novel biology.</title>
        <authorList>
            <person name="Wiegand S."/>
            <person name="Jogler M."/>
            <person name="Boedeker C."/>
            <person name="Pinto D."/>
            <person name="Vollmers J."/>
            <person name="Rivas-Marin E."/>
            <person name="Kohn T."/>
            <person name="Peeters S.H."/>
            <person name="Heuer A."/>
            <person name="Rast P."/>
            <person name="Oberbeckmann S."/>
            <person name="Bunk B."/>
            <person name="Jeske O."/>
            <person name="Meyerdierks A."/>
            <person name="Storesund J.E."/>
            <person name="Kallscheuer N."/>
            <person name="Luecker S."/>
            <person name="Lage O.M."/>
            <person name="Pohl T."/>
            <person name="Merkel B.J."/>
            <person name="Hornburger P."/>
            <person name="Mueller R.-W."/>
            <person name="Bruemmer F."/>
            <person name="Labrenz M."/>
            <person name="Spormann A.M."/>
            <person name="Op den Camp H."/>
            <person name="Overmann J."/>
            <person name="Amann R."/>
            <person name="Jetten M.S.M."/>
            <person name="Mascher T."/>
            <person name="Medema M.H."/>
            <person name="Devos D.P."/>
            <person name="Kaster A.-K."/>
            <person name="Ovreas L."/>
            <person name="Rohde M."/>
            <person name="Galperin M.Y."/>
            <person name="Jogler C."/>
        </authorList>
    </citation>
    <scope>NUCLEOTIDE SEQUENCE [LARGE SCALE GENOMIC DNA]</scope>
    <source>
        <strain evidence="2 3">V144</strain>
    </source>
</reference>
<sequence length="370" mass="42915">MIMILYVALGVILGFVILILLIWFWIKFKLRKFSSHLAEALSNMGGAGVPPLRIELEKNNELEWTDFSKKKTTTEALERLGYRVTGSFDSYAPVHVKMLGFKNSDLPGFALIYEVDQANAFYLDLVCEMSDETQITVSTAPDDGMDHPEFSQMIRMDHLNLSDESHVNELHNRMLEEIAGKTVVDHTDKSFEEVFKKSWARTMDWRIERGGITTEEVMRVSAKEGRTDLSDEEIEMVKQPWKQEISYFIDEQIRKNYLKETNMSGDEWEETVDRIFIVHERSDVESIISELADTISYSDDFDEDDDLYERTENQLKSLFDSADSIMDGFHRALDLLPADKKYSLHGSTNHPWKGEIYLSPPYDDYEDEDY</sequence>